<evidence type="ECO:0000313" key="2">
    <source>
        <dbReference type="EMBL" id="PKY57060.1"/>
    </source>
</evidence>
<organism evidence="2 3">
    <name type="scientific">Rhizophagus irregularis</name>
    <dbReference type="NCBI Taxonomy" id="588596"/>
    <lineage>
        <taxon>Eukaryota</taxon>
        <taxon>Fungi</taxon>
        <taxon>Fungi incertae sedis</taxon>
        <taxon>Mucoromycota</taxon>
        <taxon>Glomeromycotina</taxon>
        <taxon>Glomeromycetes</taxon>
        <taxon>Glomerales</taxon>
        <taxon>Glomeraceae</taxon>
        <taxon>Rhizophagus</taxon>
    </lineage>
</organism>
<dbReference type="Proteomes" id="UP000234323">
    <property type="component" value="Unassembled WGS sequence"/>
</dbReference>
<dbReference type="AlphaFoldDB" id="A0A2I1HE13"/>
<dbReference type="PANTHER" id="PTHR46791:SF5">
    <property type="entry name" value="CLR5 DOMAIN-CONTAINING PROTEIN-RELATED"/>
    <property type="match status" value="1"/>
</dbReference>
<dbReference type="InterPro" id="IPR058913">
    <property type="entry name" value="Integrase_dom_put"/>
</dbReference>
<feature type="non-terminal residue" evidence="2">
    <location>
        <position position="116"/>
    </location>
</feature>
<dbReference type="PANTHER" id="PTHR46791">
    <property type="entry name" value="EXPRESSED PROTEIN"/>
    <property type="match status" value="1"/>
</dbReference>
<sequence length="116" mass="13676">MNEARGEERNSFIAGQSVHNQRIERLWVDLIKDVVKIYITIFIYLEEQCGLDINNNVCLFCLHYVFLPRINQSLKEWKNTWNNHKISTEGNLSPIQLYTQGMIQHGYRGMEDDSID</sequence>
<dbReference type="Pfam" id="PF24764">
    <property type="entry name" value="rva_4"/>
    <property type="match status" value="1"/>
</dbReference>
<comment type="caution">
    <text evidence="2">The sequence shown here is derived from an EMBL/GenBank/DDBJ whole genome shotgun (WGS) entry which is preliminary data.</text>
</comment>
<accession>A0A2I1HE13</accession>
<protein>
    <recommendedName>
        <fullName evidence="1">Integrase core domain-containing protein</fullName>
    </recommendedName>
</protein>
<reference evidence="2 3" key="1">
    <citation type="submission" date="2015-10" db="EMBL/GenBank/DDBJ databases">
        <title>Genome analyses suggest a sexual origin of heterokaryosis in a supposedly ancient asexual fungus.</title>
        <authorList>
            <person name="Ropars J."/>
            <person name="Sedzielewska K."/>
            <person name="Noel J."/>
            <person name="Charron P."/>
            <person name="Farinelli L."/>
            <person name="Marton T."/>
            <person name="Kruger M."/>
            <person name="Pelin A."/>
            <person name="Brachmann A."/>
            <person name="Corradi N."/>
        </authorList>
    </citation>
    <scope>NUCLEOTIDE SEQUENCE [LARGE SCALE GENOMIC DNA]</scope>
    <source>
        <strain evidence="2 3">A4</strain>
    </source>
</reference>
<keyword evidence="3" id="KW-1185">Reference proteome</keyword>
<dbReference type="EMBL" id="LLXI01002413">
    <property type="protein sequence ID" value="PKY57060.1"/>
    <property type="molecule type" value="Genomic_DNA"/>
</dbReference>
<evidence type="ECO:0000313" key="3">
    <source>
        <dbReference type="Proteomes" id="UP000234323"/>
    </source>
</evidence>
<name>A0A2I1HE13_9GLOM</name>
<evidence type="ECO:0000259" key="1">
    <source>
        <dbReference type="Pfam" id="PF24764"/>
    </source>
</evidence>
<proteinExistence type="predicted"/>
<gene>
    <name evidence="2" type="ORF">RhiirA4_304127</name>
</gene>
<feature type="domain" description="Integrase core" evidence="1">
    <location>
        <begin position="1"/>
        <end position="105"/>
    </location>
</feature>